<feature type="region of interest" description="Disordered" evidence="1">
    <location>
        <begin position="311"/>
        <end position="335"/>
    </location>
</feature>
<feature type="compositionally biased region" description="Polar residues" evidence="1">
    <location>
        <begin position="311"/>
        <end position="321"/>
    </location>
</feature>
<evidence type="ECO:0000259" key="2">
    <source>
        <dbReference type="Pfam" id="PF24864"/>
    </source>
</evidence>
<dbReference type="InterPro" id="IPR056632">
    <property type="entry name" value="DUF7730"/>
</dbReference>
<keyword evidence="4" id="KW-1185">Reference proteome</keyword>
<reference evidence="3 4" key="1">
    <citation type="submission" date="2019-04" db="EMBL/GenBank/DDBJ databases">
        <title>Fungal friends and foes A comparative genomics study of 23 Aspergillus species from section Flavi.</title>
        <authorList>
            <consortium name="DOE Joint Genome Institute"/>
            <person name="Kjaerbolling I."/>
            <person name="Vesth T.C."/>
            <person name="Frisvad J.C."/>
            <person name="Nybo J.L."/>
            <person name="Theobald S."/>
            <person name="Kildgaard S."/>
            <person name="Petersen T.I."/>
            <person name="Kuo A."/>
            <person name="Sato A."/>
            <person name="Lyhne E.K."/>
            <person name="Kogle M.E."/>
            <person name="Wiebenga A."/>
            <person name="Kun R.S."/>
            <person name="Lubbers R.J."/>
            <person name="Makela M.R."/>
            <person name="Barry K."/>
            <person name="Chovatia M."/>
            <person name="Clum A."/>
            <person name="Daum C."/>
            <person name="Haridas S."/>
            <person name="He G."/>
            <person name="LaButti K."/>
            <person name="Lipzen A."/>
            <person name="Mondo S."/>
            <person name="Pangilinan J."/>
            <person name="Riley R."/>
            <person name="Salamov A."/>
            <person name="Simmons B.A."/>
            <person name="Magnuson J.K."/>
            <person name="Henrissat B."/>
            <person name="Mortensen U.H."/>
            <person name="Larsen T.O."/>
            <person name="De vries R.P."/>
            <person name="Grigoriev I.V."/>
            <person name="Machida M."/>
            <person name="Baker S.E."/>
            <person name="Andersen M.R."/>
        </authorList>
    </citation>
    <scope>NUCLEOTIDE SEQUENCE [LARGE SCALE GENOMIC DNA]</scope>
    <source>
        <strain evidence="3 4">CBS 117618</strain>
    </source>
</reference>
<feature type="domain" description="DUF7730" evidence="2">
    <location>
        <begin position="47"/>
        <end position="273"/>
    </location>
</feature>
<evidence type="ECO:0000256" key="1">
    <source>
        <dbReference type="SAM" id="MobiDB-lite"/>
    </source>
</evidence>
<gene>
    <name evidence="3" type="ORF">BDV34DRAFT_85420</name>
</gene>
<dbReference type="VEuPathDB" id="FungiDB:BDV34DRAFT_85420"/>
<protein>
    <recommendedName>
        <fullName evidence="2">DUF7730 domain-containing protein</fullName>
    </recommendedName>
</protein>
<evidence type="ECO:0000313" key="3">
    <source>
        <dbReference type="EMBL" id="KAB8211430.1"/>
    </source>
</evidence>
<accession>A0A5N6E4R2</accession>
<dbReference type="PANTHER" id="PTHR38790">
    <property type="entry name" value="2EXR DOMAIN-CONTAINING PROTEIN-RELATED"/>
    <property type="match status" value="1"/>
</dbReference>
<sequence>MRVAFSKSLCKSCSVYSTSHASPKDRTAEVSLPLQPTDTVDIEKTTNQPQSLLLVKLPSEIRRRIYELAFGTKTIHFIRHDVSSRIRCPCPDRMCNSPERCSNGDNSRCYACTVYSPSGSTRRKRLPPWKKFNLLVVCRQIYAEAAALLASIITASIIAHDRDDLLILTELRGILPFTQYHAIRSIEFCYHIANHRTTFDDFQHPLWFIRWVDMCASLQSMRALQNLHLWINNEYSYNRRIDMTSEQEQQILQPLRELARLINVKAEISWSTTSSAGDVLEETSLNVTRRVGFVCPCAILEAKAYISRSAHGQTTEDNSSRMPAENECPSKSEIRGNAKQRSSIWWRMACC</sequence>
<organism evidence="3 4">
    <name type="scientific">Aspergillus parasiticus</name>
    <dbReference type="NCBI Taxonomy" id="5067"/>
    <lineage>
        <taxon>Eukaryota</taxon>
        <taxon>Fungi</taxon>
        <taxon>Dikarya</taxon>
        <taxon>Ascomycota</taxon>
        <taxon>Pezizomycotina</taxon>
        <taxon>Eurotiomycetes</taxon>
        <taxon>Eurotiomycetidae</taxon>
        <taxon>Eurotiales</taxon>
        <taxon>Aspergillaceae</taxon>
        <taxon>Aspergillus</taxon>
        <taxon>Aspergillus subgen. Circumdati</taxon>
    </lineage>
</organism>
<dbReference type="Pfam" id="PF24864">
    <property type="entry name" value="DUF7730"/>
    <property type="match status" value="1"/>
</dbReference>
<dbReference type="Proteomes" id="UP000326532">
    <property type="component" value="Unassembled WGS sequence"/>
</dbReference>
<dbReference type="AlphaFoldDB" id="A0A5N6E4R2"/>
<name>A0A5N6E4R2_ASPPA</name>
<evidence type="ECO:0000313" key="4">
    <source>
        <dbReference type="Proteomes" id="UP000326532"/>
    </source>
</evidence>
<dbReference type="EMBL" id="ML734938">
    <property type="protein sequence ID" value="KAB8211430.1"/>
    <property type="molecule type" value="Genomic_DNA"/>
</dbReference>
<proteinExistence type="predicted"/>